<keyword evidence="1" id="KW-0472">Membrane</keyword>
<reference evidence="3" key="1">
    <citation type="submission" date="2015-06" db="EMBL/GenBank/DDBJ databases">
        <title>Comparative genomics of Burkholderia leaf nodule symbionts.</title>
        <authorList>
            <person name="Carlier A."/>
            <person name="Eberl L."/>
            <person name="Pinto-Carbo M."/>
        </authorList>
    </citation>
    <scope>NUCLEOTIDE SEQUENCE [LARGE SCALE GENOMIC DNA]</scope>
    <source>
        <strain evidence="3">UZHbot4</strain>
    </source>
</reference>
<feature type="transmembrane region" description="Helical" evidence="1">
    <location>
        <begin position="90"/>
        <end position="108"/>
    </location>
</feature>
<feature type="transmembrane region" description="Helical" evidence="1">
    <location>
        <begin position="66"/>
        <end position="84"/>
    </location>
</feature>
<dbReference type="Proteomes" id="UP000036959">
    <property type="component" value="Unassembled WGS sequence"/>
</dbReference>
<dbReference type="RefSeq" id="WP_050455257.1">
    <property type="nucleotide sequence ID" value="NZ_LFJJ01000176.1"/>
</dbReference>
<gene>
    <name evidence="2" type="ORF">BVER_06339c</name>
</gene>
<name>A0A0L0M7I1_9BURK</name>
<feature type="transmembrane region" description="Helical" evidence="1">
    <location>
        <begin position="35"/>
        <end position="59"/>
    </location>
</feature>
<dbReference type="AlphaFoldDB" id="A0A0L0M7I1"/>
<keyword evidence="1" id="KW-1133">Transmembrane helix</keyword>
<accession>A0A0L0M7I1</accession>
<protein>
    <submittedName>
        <fullName evidence="2">Uncharacterized protein</fullName>
    </submittedName>
</protein>
<evidence type="ECO:0000313" key="2">
    <source>
        <dbReference type="EMBL" id="KND58592.1"/>
    </source>
</evidence>
<evidence type="ECO:0000256" key="1">
    <source>
        <dbReference type="SAM" id="Phobius"/>
    </source>
</evidence>
<sequence>MHKVRPLSVSIIAWFSVVTGVLQLLQTAVTSTPPAVGTVLGTFGAVNTGLQIISGLWMLKGDRHARTLFAATLVAATLVVASILTLVGQFGLILLVLLYAGTLLYFLYRPSASAFFSKRA</sequence>
<proteinExistence type="predicted"/>
<evidence type="ECO:0000313" key="3">
    <source>
        <dbReference type="Proteomes" id="UP000036959"/>
    </source>
</evidence>
<dbReference type="PATRIC" id="fig|242163.4.peg.2165"/>
<organism evidence="2 3">
    <name type="scientific">Candidatus Burkholderia verschuerenii</name>
    <dbReference type="NCBI Taxonomy" id="242163"/>
    <lineage>
        <taxon>Bacteria</taxon>
        <taxon>Pseudomonadati</taxon>
        <taxon>Pseudomonadota</taxon>
        <taxon>Betaproteobacteria</taxon>
        <taxon>Burkholderiales</taxon>
        <taxon>Burkholderiaceae</taxon>
        <taxon>Burkholderia</taxon>
    </lineage>
</organism>
<comment type="caution">
    <text evidence="2">The sequence shown here is derived from an EMBL/GenBank/DDBJ whole genome shotgun (WGS) entry which is preliminary data.</text>
</comment>
<feature type="transmembrane region" description="Helical" evidence="1">
    <location>
        <begin position="7"/>
        <end position="29"/>
    </location>
</feature>
<keyword evidence="1" id="KW-0812">Transmembrane</keyword>
<keyword evidence="3" id="KW-1185">Reference proteome</keyword>
<dbReference type="EMBL" id="LFJJ01000176">
    <property type="protein sequence ID" value="KND58592.1"/>
    <property type="molecule type" value="Genomic_DNA"/>
</dbReference>
<dbReference type="OrthoDB" id="8703156at2"/>